<sequence length="366" mass="38052">MLRPGGPPPPAGRGPPVLQSALRASAQSPMFTGEAAGAQRLAGGPIGVSLDEAVDATAAIVVDVQKPQLPPPGAASVVKPSEKGKATVVVDDRRPGTAESAPREQSPANRQRGLSTSPSKPTKAQRRARGELITSGVSSLGAAVLSAEAETIENLRCETYAERFPSPTQSPNTASPIGGSPNQRELPTTSAGRRSPVRDAPAVDAQGRREFSKRTCKFDARRPRSFGEILRERFIGDAGSLIEVADTMEHACEAQGATSSAAALRARLPPTRSITGPSPPPESVEAALARTHTSPSGKARAALACVIADGRRAATPSISKPRATLPSTPHSTASNSRPSSKLSMRRPAALTPDLLVRRLPTPSKSR</sequence>
<evidence type="ECO:0000313" key="2">
    <source>
        <dbReference type="EMBL" id="CAD9147490.1"/>
    </source>
</evidence>
<feature type="region of interest" description="Disordered" evidence="1">
    <location>
        <begin position="313"/>
        <end position="366"/>
    </location>
</feature>
<proteinExistence type="predicted"/>
<feature type="compositionally biased region" description="Pro residues" evidence="1">
    <location>
        <begin position="1"/>
        <end position="13"/>
    </location>
</feature>
<dbReference type="EMBL" id="HBGF01046353">
    <property type="protein sequence ID" value="CAD9147490.1"/>
    <property type="molecule type" value="Transcribed_RNA"/>
</dbReference>
<name>A0A7S1W479_NEODS</name>
<organism evidence="2">
    <name type="scientific">Neobodo designis</name>
    <name type="common">Flagellated protozoan</name>
    <name type="synonym">Bodo designis</name>
    <dbReference type="NCBI Taxonomy" id="312471"/>
    <lineage>
        <taxon>Eukaryota</taxon>
        <taxon>Discoba</taxon>
        <taxon>Euglenozoa</taxon>
        <taxon>Kinetoplastea</taxon>
        <taxon>Metakinetoplastina</taxon>
        <taxon>Neobodonida</taxon>
        <taxon>Neobodo</taxon>
    </lineage>
</organism>
<feature type="compositionally biased region" description="Polar residues" evidence="1">
    <location>
        <begin position="106"/>
        <end position="122"/>
    </location>
</feature>
<dbReference type="AlphaFoldDB" id="A0A7S1W479"/>
<feature type="compositionally biased region" description="Basic and acidic residues" evidence="1">
    <location>
        <begin position="206"/>
        <end position="216"/>
    </location>
</feature>
<protein>
    <submittedName>
        <fullName evidence="2">Uncharacterized protein</fullName>
    </submittedName>
</protein>
<feature type="region of interest" description="Disordered" evidence="1">
    <location>
        <begin position="1"/>
        <end position="31"/>
    </location>
</feature>
<reference evidence="2" key="1">
    <citation type="submission" date="2021-01" db="EMBL/GenBank/DDBJ databases">
        <authorList>
            <person name="Corre E."/>
            <person name="Pelletier E."/>
            <person name="Niang G."/>
            <person name="Scheremetjew M."/>
            <person name="Finn R."/>
            <person name="Kale V."/>
            <person name="Holt S."/>
            <person name="Cochrane G."/>
            <person name="Meng A."/>
            <person name="Brown T."/>
            <person name="Cohen L."/>
        </authorList>
    </citation>
    <scope>NUCLEOTIDE SEQUENCE</scope>
    <source>
        <strain evidence="2">CCAP 1951/1</strain>
    </source>
</reference>
<gene>
    <name evidence="2" type="ORF">NDES1114_LOCUS31008</name>
</gene>
<accession>A0A7S1W479</accession>
<feature type="region of interest" description="Disordered" evidence="1">
    <location>
        <begin position="270"/>
        <end position="295"/>
    </location>
</feature>
<feature type="region of interest" description="Disordered" evidence="1">
    <location>
        <begin position="160"/>
        <end position="216"/>
    </location>
</feature>
<feature type="compositionally biased region" description="Basic and acidic residues" evidence="1">
    <location>
        <begin position="80"/>
        <end position="96"/>
    </location>
</feature>
<feature type="region of interest" description="Disordered" evidence="1">
    <location>
        <begin position="66"/>
        <end position="135"/>
    </location>
</feature>
<feature type="compositionally biased region" description="Polar residues" evidence="1">
    <location>
        <begin position="166"/>
        <end position="192"/>
    </location>
</feature>
<feature type="compositionally biased region" description="Polar residues" evidence="1">
    <location>
        <begin position="325"/>
        <end position="342"/>
    </location>
</feature>
<evidence type="ECO:0000256" key="1">
    <source>
        <dbReference type="SAM" id="MobiDB-lite"/>
    </source>
</evidence>